<keyword evidence="1" id="KW-0472">Membrane</keyword>
<keyword evidence="1" id="KW-0812">Transmembrane</keyword>
<organism evidence="2 3">
    <name type="scientific">Teichococcus deserti</name>
    <dbReference type="NCBI Taxonomy" id="1817963"/>
    <lineage>
        <taxon>Bacteria</taxon>
        <taxon>Pseudomonadati</taxon>
        <taxon>Pseudomonadota</taxon>
        <taxon>Alphaproteobacteria</taxon>
        <taxon>Acetobacterales</taxon>
        <taxon>Roseomonadaceae</taxon>
        <taxon>Roseomonas</taxon>
    </lineage>
</organism>
<evidence type="ECO:0000313" key="2">
    <source>
        <dbReference type="EMBL" id="ONG57065.1"/>
    </source>
</evidence>
<dbReference type="AlphaFoldDB" id="A0A1V2H641"/>
<reference evidence="2 3" key="1">
    <citation type="submission" date="2016-10" db="EMBL/GenBank/DDBJ databases">
        <title>Draft Genome sequence of Roseomonas sp. strain M3.</title>
        <authorList>
            <person name="Subhash Y."/>
            <person name="Lee S."/>
        </authorList>
    </citation>
    <scope>NUCLEOTIDE SEQUENCE [LARGE SCALE GENOMIC DNA]</scope>
    <source>
        <strain evidence="2 3">M3</strain>
    </source>
</reference>
<dbReference type="Proteomes" id="UP000188879">
    <property type="component" value="Unassembled WGS sequence"/>
</dbReference>
<comment type="caution">
    <text evidence="2">The sequence shown here is derived from an EMBL/GenBank/DDBJ whole genome shotgun (WGS) entry which is preliminary data.</text>
</comment>
<dbReference type="EMBL" id="MLCO01000030">
    <property type="protein sequence ID" value="ONG57065.1"/>
    <property type="molecule type" value="Genomic_DNA"/>
</dbReference>
<accession>A0A1V2H641</accession>
<dbReference type="GO" id="GO:0005886">
    <property type="term" value="C:plasma membrane"/>
    <property type="evidence" value="ECO:0007669"/>
    <property type="project" value="TreeGrafter"/>
</dbReference>
<dbReference type="InterPro" id="IPR050445">
    <property type="entry name" value="Bact_polysacc_biosynth/exp"/>
</dbReference>
<evidence type="ECO:0000256" key="1">
    <source>
        <dbReference type="SAM" id="Phobius"/>
    </source>
</evidence>
<dbReference type="PANTHER" id="PTHR32309:SF13">
    <property type="entry name" value="FERRIC ENTEROBACTIN TRANSPORT PROTEIN FEPE"/>
    <property type="match status" value="1"/>
</dbReference>
<gene>
    <name evidence="2" type="ORF">BKE38_04730</name>
</gene>
<proteinExistence type="predicted"/>
<name>A0A1V2H641_9PROT</name>
<dbReference type="GO" id="GO:0004713">
    <property type="term" value="F:protein tyrosine kinase activity"/>
    <property type="evidence" value="ECO:0007669"/>
    <property type="project" value="TreeGrafter"/>
</dbReference>
<feature type="transmembrane region" description="Helical" evidence="1">
    <location>
        <begin position="359"/>
        <end position="381"/>
    </location>
</feature>
<dbReference type="RefSeq" id="WP_076956233.1">
    <property type="nucleotide sequence ID" value="NZ_MLCO01000030.1"/>
</dbReference>
<evidence type="ECO:0000313" key="3">
    <source>
        <dbReference type="Proteomes" id="UP000188879"/>
    </source>
</evidence>
<protein>
    <submittedName>
        <fullName evidence="2">Capsule biosynthesis protein</fullName>
    </submittedName>
</protein>
<keyword evidence="3" id="KW-1185">Reference proteome</keyword>
<sequence length="389" mass="42904">MTGAATRPVTTPLPRAGLKPKRSFLWKRRFYLLLVVLPTVLAGLYLYGFAAGQFASQAQFTVRGRSGAAGGGAGGSGALASMMGAAGFAATSQDGLAVKEFLASHDSLIALQERVGLNELYRRPEADLLARLWTEKPPAELLQMYHNHMNTITIDSTSGIITLQARAFRPDDAQRIVEEQLRMSEEFVNRLSSRAREASLALAREEIARAEKRVLDSQAAVTAWRLQERSVDPQRSAQIGLDGLGALEGLLTGARAELQEKQAYMRADNPMIGALRNRIASLQQQINEQRQRMIRGGENLPGQLAAYERLVLEREFADKQLASATESLETARVDAQRQQLFVTRIVQPTMAELAMYPRAGIILLSMFIILSVFYGIGWMMVTGVREHAF</sequence>
<keyword evidence="1" id="KW-1133">Transmembrane helix</keyword>
<feature type="transmembrane region" description="Helical" evidence="1">
    <location>
        <begin position="30"/>
        <end position="50"/>
    </location>
</feature>
<dbReference type="PANTHER" id="PTHR32309">
    <property type="entry name" value="TYROSINE-PROTEIN KINASE"/>
    <property type="match status" value="1"/>
</dbReference>